<feature type="compositionally biased region" description="Low complexity" evidence="1">
    <location>
        <begin position="516"/>
        <end position="537"/>
    </location>
</feature>
<evidence type="ECO:0000313" key="3">
    <source>
        <dbReference type="EMBL" id="TQR41409.1"/>
    </source>
</evidence>
<dbReference type="InterPro" id="IPR001119">
    <property type="entry name" value="SLH_dom"/>
</dbReference>
<keyword evidence="4" id="KW-1185">Reference proteome</keyword>
<feature type="domain" description="SLH" evidence="2">
    <location>
        <begin position="836"/>
        <end position="892"/>
    </location>
</feature>
<name>A0ABY3AHV3_PAEPP</name>
<dbReference type="RefSeq" id="WP_142546340.1">
    <property type="nucleotide sequence ID" value="NZ_SADY01000010.1"/>
</dbReference>
<dbReference type="CDD" id="cd08547">
    <property type="entry name" value="Type_II_cohesin"/>
    <property type="match status" value="1"/>
</dbReference>
<dbReference type="Gene3D" id="2.60.40.680">
    <property type="match status" value="1"/>
</dbReference>
<feature type="region of interest" description="Disordered" evidence="1">
    <location>
        <begin position="502"/>
        <end position="539"/>
    </location>
</feature>
<organism evidence="3 4">
    <name type="scientific">Paenibacillus popilliae</name>
    <name type="common">Bacillus popilliae</name>
    <dbReference type="NCBI Taxonomy" id="78057"/>
    <lineage>
        <taxon>Bacteria</taxon>
        <taxon>Bacillati</taxon>
        <taxon>Bacillota</taxon>
        <taxon>Bacilli</taxon>
        <taxon>Bacillales</taxon>
        <taxon>Paenibacillaceae</taxon>
        <taxon>Paenibacillus</taxon>
    </lineage>
</organism>
<evidence type="ECO:0000256" key="1">
    <source>
        <dbReference type="SAM" id="MobiDB-lite"/>
    </source>
</evidence>
<dbReference type="EMBL" id="SADY01000010">
    <property type="protein sequence ID" value="TQR41409.1"/>
    <property type="molecule type" value="Genomic_DNA"/>
</dbReference>
<dbReference type="SUPFAM" id="SSF55797">
    <property type="entry name" value="PR-1-like"/>
    <property type="match status" value="1"/>
</dbReference>
<dbReference type="Proteomes" id="UP000316208">
    <property type="component" value="Unassembled WGS sequence"/>
</dbReference>
<proteinExistence type="predicted"/>
<feature type="domain" description="SLH" evidence="2">
    <location>
        <begin position="740"/>
        <end position="804"/>
    </location>
</feature>
<dbReference type="InterPro" id="IPR029410">
    <property type="entry name" value="CAP_assoc"/>
</dbReference>
<protein>
    <recommendedName>
        <fullName evidence="2">SLH domain-containing protein</fullName>
    </recommendedName>
</protein>
<dbReference type="PANTHER" id="PTHR31157">
    <property type="entry name" value="SCP DOMAIN-CONTAINING PROTEIN"/>
    <property type="match status" value="1"/>
</dbReference>
<dbReference type="PANTHER" id="PTHR31157:SF1">
    <property type="entry name" value="SCP DOMAIN-CONTAINING PROTEIN"/>
    <property type="match status" value="1"/>
</dbReference>
<comment type="caution">
    <text evidence="3">The sequence shown here is derived from an EMBL/GenBank/DDBJ whole genome shotgun (WGS) entry which is preliminary data.</text>
</comment>
<dbReference type="PROSITE" id="PS51272">
    <property type="entry name" value="SLH"/>
    <property type="match status" value="2"/>
</dbReference>
<dbReference type="InterPro" id="IPR035940">
    <property type="entry name" value="CAP_sf"/>
</dbReference>
<dbReference type="SMART" id="SM00198">
    <property type="entry name" value="SCP"/>
    <property type="match status" value="1"/>
</dbReference>
<dbReference type="Pfam" id="PF14504">
    <property type="entry name" value="CAP_assoc_N"/>
    <property type="match status" value="1"/>
</dbReference>
<dbReference type="InterPro" id="IPR008965">
    <property type="entry name" value="CBM2/CBM3_carb-bd_dom_sf"/>
</dbReference>
<dbReference type="Pfam" id="PF00188">
    <property type="entry name" value="CAP"/>
    <property type="match status" value="1"/>
</dbReference>
<gene>
    <name evidence="3" type="ORF">C7Y44_25680</name>
</gene>
<evidence type="ECO:0000313" key="4">
    <source>
        <dbReference type="Proteomes" id="UP000316208"/>
    </source>
</evidence>
<dbReference type="CDD" id="cd05379">
    <property type="entry name" value="CAP_bacterial"/>
    <property type="match status" value="1"/>
</dbReference>
<evidence type="ECO:0000259" key="2">
    <source>
        <dbReference type="PROSITE" id="PS51272"/>
    </source>
</evidence>
<dbReference type="InterPro" id="IPR014044">
    <property type="entry name" value="CAP_dom"/>
</dbReference>
<dbReference type="Pfam" id="PF00395">
    <property type="entry name" value="SLH"/>
    <property type="match status" value="2"/>
</dbReference>
<dbReference type="SUPFAM" id="SSF49384">
    <property type="entry name" value="Carbohydrate-binding domain"/>
    <property type="match status" value="1"/>
</dbReference>
<reference evidence="3 4" key="1">
    <citation type="submission" date="2018-03" db="EMBL/GenBank/DDBJ databases">
        <title>Aerobic endospore-forming bacteria genome sequencing and assembly.</title>
        <authorList>
            <person name="Cavalcante D.A."/>
            <person name="Driks A."/>
            <person name="Putonti C."/>
            <person name="De-Souza M.T."/>
        </authorList>
    </citation>
    <scope>NUCLEOTIDE SEQUENCE [LARGE SCALE GENOMIC DNA]</scope>
    <source>
        <strain evidence="3 4">SDF0028</strain>
    </source>
</reference>
<sequence>MMRPCCTATNNAMYQEQHKHIKAGRMRRMTITASAALLAGMLIYQPTLYAADKLVGSTVTITNNAPQAGADQLQGITIGMSEDQLFQKIGLPVRKDLSEYGFEWYIYNQDYKHYLQVGVQDHKVVALYTNANDSYGSIGFGSTKQEVEAAFGSSLSQIRKGNTIYNMDNSGQYSLHKVGGMYATVFYDLHQGNTVTAVQFIAQDVELAFKGYFGTPSKRLQTSFEQQILDLANAVRVREGMKPLKWNEKAAGTARKHSDDMGLRSFFDHDNPDGKSPFDRLKADGIVYQKAGENIAAGQSSAIFVHENWMNSKGHRSNILGDFSHLGVGVYFGGNSNVYYTQNFVTQNSVDDKKPDPDVVSPSLSKSKVLTGDPFDVKVEYSVSEAVYSASFSLTYDSRLTLLDIKPSVTMATYQKLNYPDVPLITTKNITDLPNGQKQLDYSVNLNGGAYEGDGDIATIAFLSDQEGKYTFNLVNANLFNANNDRIRIGYIHSSTVDVIKPSVPNPNPKPELPISSSSSEGTSGSSSSTPSTSVGTIPAGKTMKAGLLAETMKEHAVNAEFKINANTVKKQLQDKNAKQVQPDISDVTMKDYNEVSFTLDKSAAKLLQESGKDLLLSTAEFDITIPNKSIVELIGTSGLELVVSLAEHKDKGFSKHDGETTFTSPMITIRGPQEAKNILLEISLKLMEATKDIRKAGVYAKAQGVTTNPWSYKLAGMKAADKKHISFQVTQFGTYTIAEHARSFNDLTAHWAKDEIEVIAAHGLLLGKDSIHTFKPNDVITQAEFATLLDRLTNNGNTWEQRIAEPGAHKPITREKMVVMLTRALKIDLSHSSASLGFKDEALISQDAKTAVVYAVSKGLIKGTTDNKLDPAGTLTRAQAALVLYRVIHEQ</sequence>
<accession>A0ABY3AHV3</accession>
<dbReference type="Gene3D" id="3.40.33.10">
    <property type="entry name" value="CAP"/>
    <property type="match status" value="1"/>
</dbReference>